<evidence type="ECO:0008006" key="4">
    <source>
        <dbReference type="Google" id="ProtNLM"/>
    </source>
</evidence>
<dbReference type="Proteomes" id="UP001240529">
    <property type="component" value="Unassembled WGS sequence"/>
</dbReference>
<evidence type="ECO:0000256" key="1">
    <source>
        <dbReference type="SAM" id="SignalP"/>
    </source>
</evidence>
<feature type="chain" id="PRO_5042977436" description="Spore coat protein U domain-containing protein" evidence="1">
    <location>
        <begin position="27"/>
        <end position="172"/>
    </location>
</feature>
<organism evidence="2 3">
    <name type="scientific">Stenotrophomonas geniculata</name>
    <dbReference type="NCBI Taxonomy" id="86188"/>
    <lineage>
        <taxon>Bacteria</taxon>
        <taxon>Pseudomonadati</taxon>
        <taxon>Pseudomonadota</taxon>
        <taxon>Gammaproteobacteria</taxon>
        <taxon>Lysobacterales</taxon>
        <taxon>Lysobacteraceae</taxon>
        <taxon>Stenotrophomonas</taxon>
    </lineage>
</organism>
<gene>
    <name evidence="2" type="ORF">Q0031_15015</name>
</gene>
<feature type="signal peptide" evidence="1">
    <location>
        <begin position="1"/>
        <end position="26"/>
    </location>
</feature>
<comment type="caution">
    <text evidence="2">The sequence shown here is derived from an EMBL/GenBank/DDBJ whole genome shotgun (WGS) entry which is preliminary data.</text>
</comment>
<accession>A0AAP5C5A9</accession>
<sequence>MLKNKITIAAGLAFGLAMAAANPAFAATETQTMNITAVQAAVCKMGIPEDVFMQLGEKNENSVIVALSSIQDLIVICNKDLPYSVEMDTEDASGNFVMIDAATSKEIKARASFGLSGPSNWQPFSTTANNAALSSVGTGAEQVFSTRITVNTDATYAAVGSYTAERQITISY</sequence>
<evidence type="ECO:0000313" key="3">
    <source>
        <dbReference type="Proteomes" id="UP001240529"/>
    </source>
</evidence>
<evidence type="ECO:0000313" key="2">
    <source>
        <dbReference type="EMBL" id="MDQ7953091.1"/>
    </source>
</evidence>
<dbReference type="AlphaFoldDB" id="A0AAP5C5A9"/>
<proteinExistence type="predicted"/>
<reference evidence="2" key="1">
    <citation type="submission" date="2023-07" db="EMBL/GenBank/DDBJ databases">
        <authorList>
            <person name="Shahid S."/>
            <person name="Akbar M.Y."/>
            <person name="Ajmal W."/>
            <person name="Ansari A."/>
            <person name="Ghazanfar S."/>
        </authorList>
    </citation>
    <scope>NUCLEOTIDE SEQUENCE</scope>
    <source>
        <strain evidence="2">NIGAB</strain>
    </source>
</reference>
<protein>
    <recommendedName>
        <fullName evidence="4">Spore coat protein U domain-containing protein</fullName>
    </recommendedName>
</protein>
<keyword evidence="1" id="KW-0732">Signal</keyword>
<dbReference type="RefSeq" id="WP_305730457.1">
    <property type="nucleotide sequence ID" value="NZ_JAUZEA010000007.1"/>
</dbReference>
<name>A0AAP5C5A9_9GAMM</name>
<dbReference type="EMBL" id="JAVIAC010000007">
    <property type="protein sequence ID" value="MDQ7953091.1"/>
    <property type="molecule type" value="Genomic_DNA"/>
</dbReference>